<dbReference type="PANTHER" id="PTHR21532:SF0">
    <property type="entry name" value="CILIA- AND FLAGELLA-ASSOCIATED PROTEIN 36"/>
    <property type="match status" value="1"/>
</dbReference>
<dbReference type="GO" id="GO:0005930">
    <property type="term" value="C:axoneme"/>
    <property type="evidence" value="ECO:0007669"/>
    <property type="project" value="TreeGrafter"/>
</dbReference>
<proteinExistence type="predicted"/>
<feature type="region of interest" description="Disordered" evidence="1">
    <location>
        <begin position="50"/>
        <end position="72"/>
    </location>
</feature>
<sequence length="185" mass="21017">MYYREKAIELKPLSQAMFYRLYRISFISSITTMCYSDCGSSSESRVLPAVRAPVKSSEPSISSGPHTKEQSSIQTAVETWLEEAHREAGFSKPFTELSVSQQEQLQQRAVYLRQQRDKLLALKKEQQKSKQTTTSEEEPTSQTPAPTTTPINPCTFDYEQLPVSWRKIEIHQAVTARASDEKSGF</sequence>
<feature type="compositionally biased region" description="Polar residues" evidence="1">
    <location>
        <begin position="57"/>
        <end position="72"/>
    </location>
</feature>
<feature type="region of interest" description="Disordered" evidence="1">
    <location>
        <begin position="124"/>
        <end position="155"/>
    </location>
</feature>
<protein>
    <submittedName>
        <fullName evidence="2">Uncharacterized protein</fullName>
    </submittedName>
</protein>
<accession>A0A6A4S7K6</accession>
<reference evidence="2 3" key="1">
    <citation type="submission" date="2019-06" db="EMBL/GenBank/DDBJ databases">
        <title>Draft genomes of female and male turbot (Scophthalmus maximus).</title>
        <authorList>
            <person name="Xu H."/>
            <person name="Xu X.-W."/>
            <person name="Shao C."/>
            <person name="Chen S."/>
        </authorList>
    </citation>
    <scope>NUCLEOTIDE SEQUENCE [LARGE SCALE GENOMIC DNA]</scope>
    <source>
        <strain evidence="2">Ysfricsl-2016a</strain>
        <tissue evidence="2">Blood</tissue>
    </source>
</reference>
<feature type="compositionally biased region" description="Low complexity" evidence="1">
    <location>
        <begin position="129"/>
        <end position="150"/>
    </location>
</feature>
<evidence type="ECO:0000313" key="3">
    <source>
        <dbReference type="Proteomes" id="UP000438429"/>
    </source>
</evidence>
<dbReference type="PANTHER" id="PTHR21532">
    <property type="entry name" value="PHOSPHODIESTERASE HL"/>
    <property type="match status" value="1"/>
</dbReference>
<comment type="caution">
    <text evidence="2">The sequence shown here is derived from an EMBL/GenBank/DDBJ whole genome shotgun (WGS) entry which is preliminary data.</text>
</comment>
<dbReference type="InterPro" id="IPR038888">
    <property type="entry name" value="CFAP36"/>
</dbReference>
<evidence type="ECO:0000256" key="1">
    <source>
        <dbReference type="SAM" id="MobiDB-lite"/>
    </source>
</evidence>
<evidence type="ECO:0000313" key="2">
    <source>
        <dbReference type="EMBL" id="KAF0027081.1"/>
    </source>
</evidence>
<dbReference type="Proteomes" id="UP000438429">
    <property type="component" value="Unassembled WGS sequence"/>
</dbReference>
<gene>
    <name evidence="2" type="ORF">F2P81_019822</name>
</gene>
<dbReference type="EMBL" id="VEVO01000018">
    <property type="protein sequence ID" value="KAF0027081.1"/>
    <property type="molecule type" value="Genomic_DNA"/>
</dbReference>
<organism evidence="2 3">
    <name type="scientific">Scophthalmus maximus</name>
    <name type="common">Turbot</name>
    <name type="synonym">Psetta maxima</name>
    <dbReference type="NCBI Taxonomy" id="52904"/>
    <lineage>
        <taxon>Eukaryota</taxon>
        <taxon>Metazoa</taxon>
        <taxon>Chordata</taxon>
        <taxon>Craniata</taxon>
        <taxon>Vertebrata</taxon>
        <taxon>Euteleostomi</taxon>
        <taxon>Actinopterygii</taxon>
        <taxon>Neopterygii</taxon>
        <taxon>Teleostei</taxon>
        <taxon>Neoteleostei</taxon>
        <taxon>Acanthomorphata</taxon>
        <taxon>Carangaria</taxon>
        <taxon>Pleuronectiformes</taxon>
        <taxon>Pleuronectoidei</taxon>
        <taxon>Scophthalmidae</taxon>
        <taxon>Scophthalmus</taxon>
    </lineage>
</organism>
<name>A0A6A4S7K6_SCOMX</name>
<dbReference type="GO" id="GO:0097546">
    <property type="term" value="C:ciliary base"/>
    <property type="evidence" value="ECO:0007669"/>
    <property type="project" value="TreeGrafter"/>
</dbReference>
<dbReference type="AlphaFoldDB" id="A0A6A4S7K6"/>